<evidence type="ECO:0000256" key="2">
    <source>
        <dbReference type="ARBA" id="ARBA00007572"/>
    </source>
</evidence>
<dbReference type="GO" id="GO:0006310">
    <property type="term" value="P:DNA recombination"/>
    <property type="evidence" value="ECO:0007669"/>
    <property type="project" value="InterPro"/>
</dbReference>
<protein>
    <recommendedName>
        <fullName evidence="3">DNA ligase</fullName>
    </recommendedName>
</protein>
<feature type="region of interest" description="Disordered" evidence="8">
    <location>
        <begin position="242"/>
        <end position="263"/>
    </location>
</feature>
<dbReference type="Proteomes" id="UP000222894">
    <property type="component" value="Genome"/>
</dbReference>
<evidence type="ECO:0000256" key="3">
    <source>
        <dbReference type="ARBA" id="ARBA00013308"/>
    </source>
</evidence>
<organism evidence="10 11">
    <name type="scientific">Aeromonas phage 44RR2.8t.2</name>
    <dbReference type="NCBI Taxonomy" id="1932900"/>
    <lineage>
        <taxon>Viruses</taxon>
        <taxon>Duplodnaviria</taxon>
        <taxon>Heunggongvirae</taxon>
        <taxon>Uroviricota</taxon>
        <taxon>Caudoviricetes</taxon>
        <taxon>Pantevenvirales</taxon>
        <taxon>Straboviridae</taxon>
        <taxon>Biquartavirus</taxon>
        <taxon>Biquartavirus 44RR2</taxon>
    </lineage>
</organism>
<keyword evidence="4 10" id="KW-0436">Ligase</keyword>
<keyword evidence="5" id="KW-0235">DNA replication</keyword>
<dbReference type="GO" id="GO:0006281">
    <property type="term" value="P:DNA repair"/>
    <property type="evidence" value="ECO:0007669"/>
    <property type="project" value="UniProtKB-KW"/>
</dbReference>
<evidence type="ECO:0000256" key="6">
    <source>
        <dbReference type="ARBA" id="ARBA00022763"/>
    </source>
</evidence>
<feature type="compositionally biased region" description="Polar residues" evidence="8">
    <location>
        <begin position="254"/>
        <end position="263"/>
    </location>
</feature>
<evidence type="ECO:0000256" key="8">
    <source>
        <dbReference type="SAM" id="MobiDB-lite"/>
    </source>
</evidence>
<evidence type="ECO:0000256" key="7">
    <source>
        <dbReference type="ARBA" id="ARBA00023204"/>
    </source>
</evidence>
<evidence type="ECO:0000256" key="4">
    <source>
        <dbReference type="ARBA" id="ARBA00022598"/>
    </source>
</evidence>
<dbReference type="GO" id="GO:0005524">
    <property type="term" value="F:ATP binding"/>
    <property type="evidence" value="ECO:0007669"/>
    <property type="project" value="InterPro"/>
</dbReference>
<evidence type="ECO:0000313" key="10">
    <source>
        <dbReference type="EMBL" id="APU00662.1"/>
    </source>
</evidence>
<dbReference type="InterPro" id="IPR012310">
    <property type="entry name" value="DNA_ligase_ATP-dep_cent"/>
</dbReference>
<dbReference type="PANTHER" id="PTHR47810">
    <property type="entry name" value="DNA LIGASE"/>
    <property type="match status" value="1"/>
</dbReference>
<dbReference type="InterPro" id="IPR050326">
    <property type="entry name" value="NAD_dep_DNA_ligaseB"/>
</dbReference>
<dbReference type="SUPFAM" id="SSF56091">
    <property type="entry name" value="DNA ligase/mRNA capping enzyme, catalytic domain"/>
    <property type="match status" value="1"/>
</dbReference>
<dbReference type="PANTHER" id="PTHR47810:SF1">
    <property type="entry name" value="DNA LIGASE B"/>
    <property type="match status" value="1"/>
</dbReference>
<evidence type="ECO:0000256" key="1">
    <source>
        <dbReference type="ARBA" id="ARBA00001968"/>
    </source>
</evidence>
<comment type="similarity">
    <text evidence="2">Belongs to the ATP-dependent DNA ligase family.</text>
</comment>
<evidence type="ECO:0000256" key="5">
    <source>
        <dbReference type="ARBA" id="ARBA00022705"/>
    </source>
</evidence>
<dbReference type="GO" id="GO:0003910">
    <property type="term" value="F:DNA ligase (ATP) activity"/>
    <property type="evidence" value="ECO:0007669"/>
    <property type="project" value="InterPro"/>
</dbReference>
<dbReference type="Gene3D" id="3.30.470.30">
    <property type="entry name" value="DNA ligase/mRNA capping enzyme"/>
    <property type="match status" value="1"/>
</dbReference>
<dbReference type="PROSITE" id="PS50160">
    <property type="entry name" value="DNA_LIGASE_A3"/>
    <property type="match status" value="1"/>
</dbReference>
<dbReference type="InterPro" id="IPR012340">
    <property type="entry name" value="NA-bd_OB-fold"/>
</dbReference>
<reference evidence="10 11" key="1">
    <citation type="journal article" date="2017" name="Sci. Rep.">
        <title>Characterization and diversity of phages infecting Aeromonas salmonicida subsp. salmonicida.</title>
        <authorList>
            <person name="Vincent A.T."/>
            <person name="Paquet V.E."/>
            <person name="Bernatchez A."/>
            <person name="Tremblay D.M."/>
            <person name="Moineau S."/>
            <person name="Charette S.J."/>
        </authorList>
    </citation>
    <scope>NUCLEOTIDE SEQUENCE [LARGE SCALE GENOMIC DNA]</scope>
</reference>
<evidence type="ECO:0000313" key="11">
    <source>
        <dbReference type="Proteomes" id="UP000222894"/>
    </source>
</evidence>
<name>A0A219Y9M4_9CAUD</name>
<proteinExistence type="inferred from homology"/>
<comment type="cofactor">
    <cofactor evidence="1">
        <name>a divalent metal cation</name>
        <dbReference type="ChEBI" id="CHEBI:60240"/>
    </cofactor>
</comment>
<keyword evidence="7" id="KW-0234">DNA repair</keyword>
<accession>A0A219Y9M4</accession>
<evidence type="ECO:0000259" key="9">
    <source>
        <dbReference type="PROSITE" id="PS50160"/>
    </source>
</evidence>
<sequence>MTHILDILNSLAATDSTKEKEKILGQHKGNALLETVFKLAYNKRLTYGITPKGLRFIGSVGPMSLEQFCDELVSKYSTRNLTGNAGFNYMQQMLDSMTSASCEVARRILARDLECGASVALGNKTWPGIIPEQPCFLAESFSLKALAKIIFPAFAQLKADGSRSMAIISVDGEEINIVSRGGNEYIGLVDIKAQLKEIAGALNGKLGDFVVDGELVHNPHRKPVKTPKQHTLDDLFGLEEITEEPGQESDRNKSNGLGNKSLNGTLTAEEQSEMLFNVWDIVPADVYFGKRKCFMECEDRFNLLKELVGDTGSMKYSNIELIECEEVENYEEALEIYRRNVQRDREGIILKNKHGMWVDARTADQIKFKEEIEIDLLIVDVYPHKKHPNKVGGITVQDASGNIQVNCGSGFKDTTHRKINGKKVEIPLSERHEYDRELLMTQIDQLKGSIAQLKCNGLQTRKGRKPHEPKYKLFLPIFQLIRHDKKVANHIHDVFPDAILD</sequence>
<dbReference type="SUPFAM" id="SSF50249">
    <property type="entry name" value="Nucleic acid-binding proteins"/>
    <property type="match status" value="1"/>
</dbReference>
<dbReference type="Pfam" id="PF01068">
    <property type="entry name" value="DNA_ligase_A_M"/>
    <property type="match status" value="1"/>
</dbReference>
<dbReference type="GO" id="GO:0006260">
    <property type="term" value="P:DNA replication"/>
    <property type="evidence" value="ECO:0007669"/>
    <property type="project" value="UniProtKB-KW"/>
</dbReference>
<dbReference type="EMBL" id="KY290948">
    <property type="protein sequence ID" value="APU00662.1"/>
    <property type="molecule type" value="Genomic_DNA"/>
</dbReference>
<feature type="domain" description="ATP-dependent DNA ligase family profile" evidence="9">
    <location>
        <begin position="267"/>
        <end position="380"/>
    </location>
</feature>
<keyword evidence="6" id="KW-0227">DNA damage</keyword>